<dbReference type="InterPro" id="IPR020845">
    <property type="entry name" value="AMP-binding_CS"/>
</dbReference>
<name>A0ABW8SG83_9CLOT</name>
<feature type="domain" description="AMP-dependent synthetase/ligase" evidence="2">
    <location>
        <begin position="20"/>
        <end position="413"/>
    </location>
</feature>
<keyword evidence="4" id="KW-1185">Reference proteome</keyword>
<evidence type="ECO:0000259" key="2">
    <source>
        <dbReference type="Pfam" id="PF00501"/>
    </source>
</evidence>
<evidence type="ECO:0000313" key="4">
    <source>
        <dbReference type="Proteomes" id="UP001623660"/>
    </source>
</evidence>
<sequence>MKNYPLYETEDIKDLKELVENCAKKYGDKVAFKYRKGNKELEKTYVEFFEDVKYLGTVFTKRNIKDSHIAVIGENSYEWIVTYFAALATGNVIVPFDKDLNPREILWLLQEVDCKVFVFSAAYQKAAEEVEKNMKAPFMSIVMEDSSSKFIIFNNLIKEGKEAISLGNSEFSNIKINKEQLAAIHYTSGTTGISKGVMLTHKNLMSNVIGGAKNIEPYNPSVLILPIHHTFGMTAGVIGMLYTGTCICINSSMKRIARDLKKYKPKSLFLVPLYIESLYNTIWRTAKSNNKEKTLRSICRISDALLCVGIDLRKYFFKEVLESFGGELKLMVCGGAHIDPKYIKGFRSFGVNVLNGYGITECSPIVAVNKNNYYKDGSVGTVLDGCEVKIDNPNEDGEGEILVRGDSVMKGYYKDEGLTEKAFCDNWFKTGDIGRLDKEGFLYITGRSKNVIILNNGKNIYPEELEMHIMNIPFVKEVLVYSEKDEKNNQMCIVAEVYVDNELIKDKNPQDIEKELSEKIDEINRRLPYYKNIGKYKIREEEFKKTSSKKIIRDGRN</sequence>
<proteinExistence type="predicted"/>
<comment type="catalytic activity">
    <reaction evidence="1">
        <text>a long-chain fatty acid + ATP + CoA = a long-chain fatty acyl-CoA + AMP + diphosphate</text>
        <dbReference type="Rhea" id="RHEA:15421"/>
        <dbReference type="ChEBI" id="CHEBI:30616"/>
        <dbReference type="ChEBI" id="CHEBI:33019"/>
        <dbReference type="ChEBI" id="CHEBI:57287"/>
        <dbReference type="ChEBI" id="CHEBI:57560"/>
        <dbReference type="ChEBI" id="CHEBI:83139"/>
        <dbReference type="ChEBI" id="CHEBI:456215"/>
        <dbReference type="EC" id="6.2.1.3"/>
    </reaction>
    <physiologicalReaction direction="left-to-right" evidence="1">
        <dbReference type="Rhea" id="RHEA:15422"/>
    </physiologicalReaction>
</comment>
<evidence type="ECO:0000313" key="3">
    <source>
        <dbReference type="EMBL" id="MFL0195057.1"/>
    </source>
</evidence>
<dbReference type="Proteomes" id="UP001623660">
    <property type="component" value="Unassembled WGS sequence"/>
</dbReference>
<organism evidence="3 4">
    <name type="scientific">Candidatus Clostridium eludens</name>
    <dbReference type="NCBI Taxonomy" id="3381663"/>
    <lineage>
        <taxon>Bacteria</taxon>
        <taxon>Bacillati</taxon>
        <taxon>Bacillota</taxon>
        <taxon>Clostridia</taxon>
        <taxon>Eubacteriales</taxon>
        <taxon>Clostridiaceae</taxon>
        <taxon>Clostridium</taxon>
    </lineage>
</organism>
<dbReference type="InterPro" id="IPR042099">
    <property type="entry name" value="ANL_N_sf"/>
</dbReference>
<protein>
    <submittedName>
        <fullName evidence="3">AMP-dependent synthetase/ligase</fullName>
    </submittedName>
</protein>
<dbReference type="InterPro" id="IPR045851">
    <property type="entry name" value="AMP-bd_C_sf"/>
</dbReference>
<dbReference type="Gene3D" id="3.40.50.12780">
    <property type="entry name" value="N-terminal domain of ligase-like"/>
    <property type="match status" value="1"/>
</dbReference>
<dbReference type="PANTHER" id="PTHR43272:SF52">
    <property type="entry name" value="AMP-DEPENDENT SYNTHETASE_LIGASE DOMAIN-CONTAINING PROTEIN"/>
    <property type="match status" value="1"/>
</dbReference>
<dbReference type="PROSITE" id="PS00455">
    <property type="entry name" value="AMP_BINDING"/>
    <property type="match status" value="1"/>
</dbReference>
<dbReference type="EMBL" id="JBJHZX010000006">
    <property type="protein sequence ID" value="MFL0195057.1"/>
    <property type="molecule type" value="Genomic_DNA"/>
</dbReference>
<accession>A0ABW8SG83</accession>
<dbReference type="PANTHER" id="PTHR43272">
    <property type="entry name" value="LONG-CHAIN-FATTY-ACID--COA LIGASE"/>
    <property type="match status" value="1"/>
</dbReference>
<dbReference type="Pfam" id="PF23562">
    <property type="entry name" value="AMP-binding_C_3"/>
    <property type="match status" value="1"/>
</dbReference>
<gene>
    <name evidence="3" type="ORF">ACJDU8_05630</name>
</gene>
<dbReference type="Pfam" id="PF00501">
    <property type="entry name" value="AMP-binding"/>
    <property type="match status" value="1"/>
</dbReference>
<evidence type="ECO:0000256" key="1">
    <source>
        <dbReference type="ARBA" id="ARBA00024484"/>
    </source>
</evidence>
<reference evidence="3 4" key="1">
    <citation type="submission" date="2024-11" db="EMBL/GenBank/DDBJ databases">
        <authorList>
            <person name="Heng Y.C."/>
            <person name="Lim A.C.H."/>
            <person name="Lee J.K.Y."/>
            <person name="Kittelmann S."/>
        </authorList>
    </citation>
    <scope>NUCLEOTIDE SEQUENCE [LARGE SCALE GENOMIC DNA]</scope>
    <source>
        <strain evidence="3 4">WILCCON 0269</strain>
    </source>
</reference>
<comment type="caution">
    <text evidence="3">The sequence shown here is derived from an EMBL/GenBank/DDBJ whole genome shotgun (WGS) entry which is preliminary data.</text>
</comment>
<dbReference type="InterPro" id="IPR000873">
    <property type="entry name" value="AMP-dep_synth/lig_dom"/>
</dbReference>
<dbReference type="SUPFAM" id="SSF56801">
    <property type="entry name" value="Acetyl-CoA synthetase-like"/>
    <property type="match status" value="1"/>
</dbReference>
<dbReference type="RefSeq" id="WP_406791176.1">
    <property type="nucleotide sequence ID" value="NZ_JBJHZX010000006.1"/>
</dbReference>
<dbReference type="Gene3D" id="3.30.300.30">
    <property type="match status" value="1"/>
</dbReference>